<keyword evidence="4" id="KW-0143">Chaperone</keyword>
<dbReference type="PANTHER" id="PTHR11638:SF175">
    <property type="entry name" value="ATP-DEPENDENT CLP PROTEASE, ATP-BINDING SUBUNIT CLPC"/>
    <property type="match status" value="1"/>
</dbReference>
<dbReference type="GO" id="GO:0006508">
    <property type="term" value="P:proteolysis"/>
    <property type="evidence" value="ECO:0007669"/>
    <property type="project" value="UniProtKB-KW"/>
</dbReference>
<dbReference type="Gene3D" id="3.40.50.300">
    <property type="entry name" value="P-loop containing nucleotide triphosphate hydrolases"/>
    <property type="match status" value="2"/>
</dbReference>
<dbReference type="InterPro" id="IPR041546">
    <property type="entry name" value="ClpA/ClpB_AAA_lid"/>
</dbReference>
<organism evidence="7 8">
    <name type="scientific">Mucilaginibacter glaciei</name>
    <dbReference type="NCBI Taxonomy" id="2772109"/>
    <lineage>
        <taxon>Bacteria</taxon>
        <taxon>Pseudomonadati</taxon>
        <taxon>Bacteroidota</taxon>
        <taxon>Sphingobacteriia</taxon>
        <taxon>Sphingobacteriales</taxon>
        <taxon>Sphingobacteriaceae</taxon>
        <taxon>Mucilaginibacter</taxon>
    </lineage>
</organism>
<dbReference type="Pfam" id="PF02861">
    <property type="entry name" value="Clp_N"/>
    <property type="match status" value="1"/>
</dbReference>
<dbReference type="CDD" id="cd00009">
    <property type="entry name" value="AAA"/>
    <property type="match status" value="1"/>
</dbReference>
<dbReference type="SMART" id="SM00382">
    <property type="entry name" value="AAA"/>
    <property type="match status" value="2"/>
</dbReference>
<dbReference type="InterPro" id="IPR003593">
    <property type="entry name" value="AAA+_ATPase"/>
</dbReference>
<dbReference type="GO" id="GO:0016887">
    <property type="term" value="F:ATP hydrolysis activity"/>
    <property type="evidence" value="ECO:0007669"/>
    <property type="project" value="InterPro"/>
</dbReference>
<evidence type="ECO:0000256" key="4">
    <source>
        <dbReference type="ARBA" id="ARBA00023186"/>
    </source>
</evidence>
<name>A0A926S0E6_9SPHI</name>
<keyword evidence="3 7" id="KW-0067">ATP-binding</keyword>
<proteinExistence type="predicted"/>
<dbReference type="GO" id="GO:0034605">
    <property type="term" value="P:cellular response to heat"/>
    <property type="evidence" value="ECO:0007669"/>
    <property type="project" value="TreeGrafter"/>
</dbReference>
<evidence type="ECO:0000256" key="2">
    <source>
        <dbReference type="ARBA" id="ARBA00022741"/>
    </source>
</evidence>
<dbReference type="PRINTS" id="PR00300">
    <property type="entry name" value="CLPPROTEASEA"/>
</dbReference>
<dbReference type="SUPFAM" id="SSF81923">
    <property type="entry name" value="Double Clp-N motif"/>
    <property type="match status" value="1"/>
</dbReference>
<gene>
    <name evidence="7" type="ORF">IDJ76_00925</name>
</gene>
<dbReference type="RefSeq" id="WP_191159786.1">
    <property type="nucleotide sequence ID" value="NZ_JACWMX010000001.1"/>
</dbReference>
<keyword evidence="1" id="KW-0677">Repeat</keyword>
<dbReference type="EMBL" id="JACWMX010000001">
    <property type="protein sequence ID" value="MBD1391647.1"/>
    <property type="molecule type" value="Genomic_DNA"/>
</dbReference>
<keyword evidence="8" id="KW-1185">Reference proteome</keyword>
<dbReference type="InterPro" id="IPR036628">
    <property type="entry name" value="Clp_N_dom_sf"/>
</dbReference>
<dbReference type="Pfam" id="PF00004">
    <property type="entry name" value="AAA"/>
    <property type="match status" value="1"/>
</dbReference>
<dbReference type="AlphaFoldDB" id="A0A926S0E6"/>
<evidence type="ECO:0000313" key="8">
    <source>
        <dbReference type="Proteomes" id="UP000619078"/>
    </source>
</evidence>
<dbReference type="Gene3D" id="1.10.8.60">
    <property type="match status" value="2"/>
</dbReference>
<evidence type="ECO:0000259" key="5">
    <source>
        <dbReference type="SMART" id="SM00382"/>
    </source>
</evidence>
<evidence type="ECO:0000313" key="7">
    <source>
        <dbReference type="EMBL" id="MBD1391647.1"/>
    </source>
</evidence>
<dbReference type="InterPro" id="IPR004176">
    <property type="entry name" value="Clp_R_N"/>
</dbReference>
<dbReference type="GO" id="GO:0005524">
    <property type="term" value="F:ATP binding"/>
    <property type="evidence" value="ECO:0007669"/>
    <property type="project" value="UniProtKB-KW"/>
</dbReference>
<dbReference type="SMART" id="SM01086">
    <property type="entry name" value="ClpB_D2-small"/>
    <property type="match status" value="1"/>
</dbReference>
<sequence length="825" mass="92213">MSVISLSDSVKTGVRVAQSLAKEYHHKEFGPAHLLKGLMHQEVGLRNFLSSIDKDAAYISDWADVRMEEYPQSITVPDEMLGNDAVKLTFEEADNVRVKLGLDAITPICVLIALTKPNVGFDAGQLKSFPIKEKELLDVYIQDENVQHAIAPPASSDVNGGSKSTGALFKYCIDRTDLARQGKIDPIIGRDRETRMIMEILSRRTKPNVIITGDAGVGKTALVDGFALDIVNNQVPQSLLNVSLFELDLGSLIAGASYKGEIEDRLKNILKEIKQFDKAILFIDEIHTLLDNKGPIGGGVGNLLKPELARGEITVIGATTIDEYRKIIEPEQAFSRRFEVLQVNEPDIDTAIKMLEKLVPYYEEHHGLKINNDAVKDCVRLAKRYMKDRRLPDSAFDLMDRTMAAIRLMNDTSDMTLAELQEKFTELKSAEVETDSNVADYKWLYNLMQNKTSAVLLGKLEDETQVSAFETADEYIEYFEHNLPLLESLAKEKTSEVDKHDIAAIISYKTGIPMGKIQAQEKERLLNMEGFLKKRVVGQDQALKAVADAILESRSGLNKKGQPIGSFFLLGPTGTGKTELAKSIADFLFNDEKAMIRFDMSEFKEEHSAALLYGAPPGYVGYEEGGLLVNKIRQQPYSVLLFDEIEKAHPSVFDIFLQILDEGHLHDRLGKEGDFSNSLVLFTSNIGSEWLQEQLSQGHLPTSNQLMEVMGKHFRPEFLARLSEIVPFKPISEDNVVRIFEIQLKSLVESLEKMGISFAITDDAKTMLAMNGFTPKYGARQLSGVIRNQLRRPISRYIISGELKKGQTISVAKKDDADELDWSIN</sequence>
<dbReference type="InterPro" id="IPR001270">
    <property type="entry name" value="ClpA/B"/>
</dbReference>
<feature type="domain" description="AAA+ ATPase" evidence="5">
    <location>
        <begin position="205"/>
        <end position="344"/>
    </location>
</feature>
<dbReference type="CDD" id="cd19499">
    <property type="entry name" value="RecA-like_ClpB_Hsp104-like"/>
    <property type="match status" value="1"/>
</dbReference>
<comment type="caution">
    <text evidence="7">The sequence shown here is derived from an EMBL/GenBank/DDBJ whole genome shotgun (WGS) entry which is preliminary data.</text>
</comment>
<dbReference type="Pfam" id="PF07724">
    <property type="entry name" value="AAA_2"/>
    <property type="match status" value="1"/>
</dbReference>
<accession>A0A926S0E6</accession>
<protein>
    <submittedName>
        <fullName evidence="7">ATP-dependent Clp protease ATP-binding subunit</fullName>
    </submittedName>
</protein>
<evidence type="ECO:0000256" key="3">
    <source>
        <dbReference type="ARBA" id="ARBA00022840"/>
    </source>
</evidence>
<dbReference type="GO" id="GO:0005737">
    <property type="term" value="C:cytoplasm"/>
    <property type="evidence" value="ECO:0007669"/>
    <property type="project" value="TreeGrafter"/>
</dbReference>
<dbReference type="InterPro" id="IPR019489">
    <property type="entry name" value="Clp_ATPase_C"/>
</dbReference>
<evidence type="ECO:0000256" key="1">
    <source>
        <dbReference type="ARBA" id="ARBA00022737"/>
    </source>
</evidence>
<feature type="domain" description="AAA+ ATPase" evidence="5">
    <location>
        <begin position="563"/>
        <end position="732"/>
    </location>
</feature>
<dbReference type="Proteomes" id="UP000619078">
    <property type="component" value="Unassembled WGS sequence"/>
</dbReference>
<dbReference type="Gene3D" id="1.10.1780.10">
    <property type="entry name" value="Clp, N-terminal domain"/>
    <property type="match status" value="1"/>
</dbReference>
<dbReference type="GO" id="GO:0008233">
    <property type="term" value="F:peptidase activity"/>
    <property type="evidence" value="ECO:0007669"/>
    <property type="project" value="UniProtKB-KW"/>
</dbReference>
<dbReference type="Pfam" id="PF17871">
    <property type="entry name" value="AAA_lid_9"/>
    <property type="match status" value="1"/>
</dbReference>
<dbReference type="InterPro" id="IPR003959">
    <property type="entry name" value="ATPase_AAA_core"/>
</dbReference>
<dbReference type="Pfam" id="PF10431">
    <property type="entry name" value="ClpB_D2-small"/>
    <property type="match status" value="1"/>
</dbReference>
<dbReference type="FunFam" id="3.40.50.300:FF:000025">
    <property type="entry name" value="ATP-dependent Clp protease subunit"/>
    <property type="match status" value="1"/>
</dbReference>
<keyword evidence="2" id="KW-0547">Nucleotide-binding</keyword>
<reference evidence="7" key="1">
    <citation type="submission" date="2020-09" db="EMBL/GenBank/DDBJ databases">
        <title>Novel species of Mucilaginibacter isolated from a glacier on the Tibetan Plateau.</title>
        <authorList>
            <person name="Liu Q."/>
            <person name="Xin Y.-H."/>
        </authorList>
    </citation>
    <scope>NUCLEOTIDE SEQUENCE</scope>
    <source>
        <strain evidence="7">ZB1P21</strain>
    </source>
</reference>
<dbReference type="SUPFAM" id="SSF52540">
    <property type="entry name" value="P-loop containing nucleoside triphosphate hydrolases"/>
    <property type="match status" value="2"/>
</dbReference>
<keyword evidence="7" id="KW-0645">Protease</keyword>
<keyword evidence="7" id="KW-0378">Hydrolase</keyword>
<feature type="domain" description="Clp ATPase C-terminal" evidence="6">
    <location>
        <begin position="731"/>
        <end position="820"/>
    </location>
</feature>
<dbReference type="PANTHER" id="PTHR11638">
    <property type="entry name" value="ATP-DEPENDENT CLP PROTEASE"/>
    <property type="match status" value="1"/>
</dbReference>
<dbReference type="InterPro" id="IPR050130">
    <property type="entry name" value="ClpA_ClpB"/>
</dbReference>
<evidence type="ECO:0000259" key="6">
    <source>
        <dbReference type="SMART" id="SM01086"/>
    </source>
</evidence>
<dbReference type="InterPro" id="IPR027417">
    <property type="entry name" value="P-loop_NTPase"/>
</dbReference>